<dbReference type="eggNOG" id="COG1052">
    <property type="taxonomic scope" value="Bacteria"/>
</dbReference>
<dbReference type="InterPro" id="IPR036291">
    <property type="entry name" value="NAD(P)-bd_dom_sf"/>
</dbReference>
<evidence type="ECO:0000256" key="1">
    <source>
        <dbReference type="ARBA" id="ARBA00022857"/>
    </source>
</evidence>
<sequence length="294" mass="30302">MEQFCASHAITRDIEARDGIEIVLTSGTRGLTCDEIDALPDLRLIAVNGVGTDAVDLGAASARNIAVTTTPDVLSGAVAELALGLALSVRRRIGEGERLVRSGAWGGGQKARLGRSLIGARSGILGYGRIGRALADMLRALGLEVLYYARAPDQNATDAYRANPVTLARDCDVLFVTLAATPETHHIVGPDVLDALGPEGTLVNVARGSVVDSAALATALHGGTLGAAALDVFETEPATPGGPEDALLRAPNTLFTPHIASATYEARRAMAQLVIANIDAFIAGAPLPSKVALS</sequence>
<evidence type="ECO:0000259" key="6">
    <source>
        <dbReference type="Pfam" id="PF02826"/>
    </source>
</evidence>
<evidence type="ECO:0000256" key="3">
    <source>
        <dbReference type="ARBA" id="ARBA00023027"/>
    </source>
</evidence>
<dbReference type="InterPro" id="IPR050223">
    <property type="entry name" value="D-isomer_2-hydroxyacid_DH"/>
</dbReference>
<dbReference type="GO" id="GO:0005829">
    <property type="term" value="C:cytosol"/>
    <property type="evidence" value="ECO:0007669"/>
    <property type="project" value="TreeGrafter"/>
</dbReference>
<reference evidence="7 8" key="1">
    <citation type="journal article" date="2015" name="Antonie Van Leeuwenhoek">
        <title>Thioclava indica sp. nov., isolated from surface seawater of the Indian Ocean.</title>
        <authorList>
            <person name="Liu Y."/>
            <person name="Lai Q."/>
            <person name="Du J."/>
            <person name="Xu H."/>
            <person name="Jiang L."/>
            <person name="Shao Z."/>
        </authorList>
    </citation>
    <scope>NUCLEOTIDE SEQUENCE [LARGE SCALE GENOMIC DNA]</scope>
    <source>
        <strain evidence="7 8">DT23-4</strain>
    </source>
</reference>
<dbReference type="PANTHER" id="PTHR10996:SF178">
    <property type="entry name" value="2-HYDROXYACID DEHYDROGENASE YGL185C-RELATED"/>
    <property type="match status" value="1"/>
</dbReference>
<dbReference type="InterPro" id="IPR006140">
    <property type="entry name" value="D-isomer_DH_NAD-bd"/>
</dbReference>
<accession>A0A074KEK7</accession>
<comment type="caution">
    <text evidence="7">The sequence shown here is derived from an EMBL/GenBank/DDBJ whole genome shotgun (WGS) entry which is preliminary data.</text>
</comment>
<feature type="domain" description="D-isomer specific 2-hydroxyacid dehydrogenase catalytic" evidence="5">
    <location>
        <begin position="14"/>
        <end position="291"/>
    </location>
</feature>
<dbReference type="SUPFAM" id="SSF52283">
    <property type="entry name" value="Formate/glycerate dehydrogenase catalytic domain-like"/>
    <property type="match status" value="1"/>
</dbReference>
<dbReference type="PANTHER" id="PTHR10996">
    <property type="entry name" value="2-HYDROXYACID DEHYDROGENASE-RELATED"/>
    <property type="match status" value="1"/>
</dbReference>
<dbReference type="Pfam" id="PF00389">
    <property type="entry name" value="2-Hacid_dh"/>
    <property type="match status" value="1"/>
</dbReference>
<dbReference type="GO" id="GO:0016618">
    <property type="term" value="F:hydroxypyruvate reductase [NAD(P)H] activity"/>
    <property type="evidence" value="ECO:0007669"/>
    <property type="project" value="TreeGrafter"/>
</dbReference>
<dbReference type="SUPFAM" id="SSF51735">
    <property type="entry name" value="NAD(P)-binding Rossmann-fold domains"/>
    <property type="match status" value="1"/>
</dbReference>
<dbReference type="FunFam" id="3.40.50.720:FF:000213">
    <property type="entry name" value="Putative 2-hydroxyacid dehydrogenase"/>
    <property type="match status" value="1"/>
</dbReference>
<proteinExistence type="inferred from homology"/>
<dbReference type="Proteomes" id="UP000027471">
    <property type="component" value="Unassembled WGS sequence"/>
</dbReference>
<dbReference type="Pfam" id="PF02826">
    <property type="entry name" value="2-Hacid_dh_C"/>
    <property type="match status" value="1"/>
</dbReference>
<dbReference type="GO" id="GO:0051287">
    <property type="term" value="F:NAD binding"/>
    <property type="evidence" value="ECO:0007669"/>
    <property type="project" value="InterPro"/>
</dbReference>
<keyword evidence="2 4" id="KW-0560">Oxidoreductase</keyword>
<dbReference type="GO" id="GO:0030267">
    <property type="term" value="F:glyoxylate reductase (NADPH) activity"/>
    <property type="evidence" value="ECO:0007669"/>
    <property type="project" value="TreeGrafter"/>
</dbReference>
<dbReference type="EMBL" id="AUNB01000025">
    <property type="protein sequence ID" value="KEO60002.1"/>
    <property type="molecule type" value="Genomic_DNA"/>
</dbReference>
<evidence type="ECO:0000313" key="8">
    <source>
        <dbReference type="Proteomes" id="UP000027471"/>
    </source>
</evidence>
<keyword evidence="8" id="KW-1185">Reference proteome</keyword>
<dbReference type="AlphaFoldDB" id="A0A074KEK7"/>
<dbReference type="Gene3D" id="3.40.50.720">
    <property type="entry name" value="NAD(P)-binding Rossmann-like Domain"/>
    <property type="match status" value="2"/>
</dbReference>
<evidence type="ECO:0000259" key="5">
    <source>
        <dbReference type="Pfam" id="PF00389"/>
    </source>
</evidence>
<dbReference type="STRING" id="1353528.DT23_14855"/>
<evidence type="ECO:0000313" key="7">
    <source>
        <dbReference type="EMBL" id="KEO60002.1"/>
    </source>
</evidence>
<evidence type="ECO:0000256" key="2">
    <source>
        <dbReference type="ARBA" id="ARBA00023002"/>
    </source>
</evidence>
<keyword evidence="1" id="KW-0521">NADP</keyword>
<feature type="domain" description="D-isomer specific 2-hydroxyacid dehydrogenase NAD-binding" evidence="6">
    <location>
        <begin position="83"/>
        <end position="260"/>
    </location>
</feature>
<evidence type="ECO:0008006" key="9">
    <source>
        <dbReference type="Google" id="ProtNLM"/>
    </source>
</evidence>
<dbReference type="InterPro" id="IPR006139">
    <property type="entry name" value="D-isomer_2_OHA_DH_cat_dom"/>
</dbReference>
<comment type="similarity">
    <text evidence="4">Belongs to the D-isomer specific 2-hydroxyacid dehydrogenase family.</text>
</comment>
<name>A0A074KEK7_9RHOB</name>
<protein>
    <recommendedName>
        <fullName evidence="9">Dihydrofolate reductase</fullName>
    </recommendedName>
</protein>
<keyword evidence="3" id="KW-0520">NAD</keyword>
<gene>
    <name evidence="7" type="ORF">DT23_14855</name>
</gene>
<evidence type="ECO:0000256" key="4">
    <source>
        <dbReference type="RuleBase" id="RU003719"/>
    </source>
</evidence>
<organism evidence="7 8">
    <name type="scientific">Thioclava indica</name>
    <dbReference type="NCBI Taxonomy" id="1353528"/>
    <lineage>
        <taxon>Bacteria</taxon>
        <taxon>Pseudomonadati</taxon>
        <taxon>Pseudomonadota</taxon>
        <taxon>Alphaproteobacteria</taxon>
        <taxon>Rhodobacterales</taxon>
        <taxon>Paracoccaceae</taxon>
        <taxon>Thioclava</taxon>
    </lineage>
</organism>